<organism evidence="1 2">
    <name type="scientific">Paenibacillus phyllosphaerae</name>
    <dbReference type="NCBI Taxonomy" id="274593"/>
    <lineage>
        <taxon>Bacteria</taxon>
        <taxon>Bacillati</taxon>
        <taxon>Bacillota</taxon>
        <taxon>Bacilli</taxon>
        <taxon>Bacillales</taxon>
        <taxon>Paenibacillaceae</taxon>
        <taxon>Paenibacillus</taxon>
    </lineage>
</organism>
<gene>
    <name evidence="1" type="ORF">FHS18_004197</name>
</gene>
<dbReference type="EMBL" id="JACHXK010000010">
    <property type="protein sequence ID" value="MBB3112119.1"/>
    <property type="molecule type" value="Genomic_DNA"/>
</dbReference>
<proteinExistence type="predicted"/>
<comment type="caution">
    <text evidence="1">The sequence shown here is derived from an EMBL/GenBank/DDBJ whole genome shotgun (WGS) entry which is preliminary data.</text>
</comment>
<evidence type="ECO:0000313" key="2">
    <source>
        <dbReference type="Proteomes" id="UP000570361"/>
    </source>
</evidence>
<name>A0A7W5B0Z3_9BACL</name>
<evidence type="ECO:0008006" key="3">
    <source>
        <dbReference type="Google" id="ProtNLM"/>
    </source>
</evidence>
<dbReference type="AlphaFoldDB" id="A0A7W5B0Z3"/>
<dbReference type="RefSeq" id="WP_183602076.1">
    <property type="nucleotide sequence ID" value="NZ_JACHXK010000010.1"/>
</dbReference>
<reference evidence="1 2" key="1">
    <citation type="submission" date="2020-08" db="EMBL/GenBank/DDBJ databases">
        <title>Genomic Encyclopedia of Type Strains, Phase III (KMG-III): the genomes of soil and plant-associated and newly described type strains.</title>
        <authorList>
            <person name="Whitman W."/>
        </authorList>
    </citation>
    <scope>NUCLEOTIDE SEQUENCE [LARGE SCALE GENOMIC DNA]</scope>
    <source>
        <strain evidence="1 2">CECT 5862</strain>
    </source>
</reference>
<accession>A0A7W5B0Z3</accession>
<protein>
    <recommendedName>
        <fullName evidence="3">TniQ protein</fullName>
    </recommendedName>
</protein>
<dbReference type="Proteomes" id="UP000570361">
    <property type="component" value="Unassembled WGS sequence"/>
</dbReference>
<keyword evidence="2" id="KW-1185">Reference proteome</keyword>
<evidence type="ECO:0000313" key="1">
    <source>
        <dbReference type="EMBL" id="MBB3112119.1"/>
    </source>
</evidence>
<sequence length="488" mass="57243">MVSPNPHYNPIFCWNNEWIKSYESPWGIIEKFKYANSVRFADLQRYFGTKAIKGLKQSTSSKKYCELISLGGLDNTIVKSAFGFDLKELNQNNLKTMTKAFSSTPNEYVRERLTWCPVCIKSGYHSILHQFKLIHKCPFHNVTLDFQCKECNQDYPYSLNDSFFSEPFQCRCGAKLISEYEVNYFSMWSSFKPELTCHIVQKWLSYYEQDIKEEMIFFRETDIEKYPDALEHIVSALFPDHIPTNKLIHSVVCSSSNIKKHGNYLDQYNKILDSSALKYSRFMLKMNEAIYSSTVGTFNSITRQIKSKVLCTHRKCIKRTKSGDLSCPYAFAYVHWRKFIEDFEVSWYVENRNFVAKKPQLEKVIWTISRTDSSAIDDVLDQIERKNKGGIFNSLTTTGWIVNKVIAQLLLNHFYNWLQYATKNVEKREVLVMRNKYHDLPFFFIKIPEGEQGVLEFHIWNKPKPHTSAILSKLNCPNKNRKSFINVV</sequence>